<protein>
    <submittedName>
        <fullName evidence="1">HTH DNA binding protein</fullName>
    </submittedName>
</protein>
<proteinExistence type="predicted"/>
<sequence>MSKGFKQVPRKMSARTLDLAKRDARALELFKMGLTYQEIADAKWPNGPGGTLFNGDRGNAYKTIRRHIQEVVREPAEEALTEELLRLNGYLKALGPRVLRGDVQAINSALKVSDQRAKLLGLYEPTKIEASGPMQVIFSAALQSTEGMAEPEMDVERQK</sequence>
<organism evidence="1 2">
    <name type="scientific">Arthrobacter phage Sonny</name>
    <dbReference type="NCBI Taxonomy" id="1772315"/>
    <lineage>
        <taxon>Viruses</taxon>
        <taxon>Duplodnaviria</taxon>
        <taxon>Heunggongvirae</taxon>
        <taxon>Uroviricota</taxon>
        <taxon>Caudoviricetes</taxon>
        <taxon>Berryhillviridae</taxon>
        <taxon>Marthavirus</taxon>
        <taxon>Marthavirus shade</taxon>
    </lineage>
</organism>
<evidence type="ECO:0000313" key="1">
    <source>
        <dbReference type="EMBL" id="ALY10269.1"/>
    </source>
</evidence>
<dbReference type="Proteomes" id="UP000226440">
    <property type="component" value="Genome"/>
</dbReference>
<dbReference type="RefSeq" id="YP_009601711.1">
    <property type="nucleotide sequence ID" value="NC_041933.1"/>
</dbReference>
<name>A0A0U4B6B7_9CAUD</name>
<dbReference type="KEGG" id="vg:40077635"/>
<gene>
    <name evidence="1" type="primary">1</name>
    <name evidence="1" type="ORF">SONNY_1</name>
</gene>
<evidence type="ECO:0000313" key="2">
    <source>
        <dbReference type="Proteomes" id="UP000226440"/>
    </source>
</evidence>
<dbReference type="GeneID" id="40077635"/>
<dbReference type="EMBL" id="KU160665">
    <property type="protein sequence ID" value="ALY10269.1"/>
    <property type="molecule type" value="Genomic_DNA"/>
</dbReference>
<reference evidence="1 2" key="1">
    <citation type="submission" date="2015-11" db="EMBL/GenBank/DDBJ databases">
        <authorList>
            <person name="Lee I.Y."/>
            <person name="Guerrero C.A."/>
            <person name="Bowman C.A."/>
            <person name="Russell D.A."/>
            <person name="Pope W.H."/>
            <person name="Jacobs-Sera D."/>
            <person name="Hendrix R.W."/>
            <person name="Hatfull G.F."/>
        </authorList>
    </citation>
    <scope>NUCLEOTIDE SEQUENCE [LARGE SCALE GENOMIC DNA]</scope>
</reference>
<accession>A0A0U4B6B7</accession>